<dbReference type="Proteomes" id="UP000614216">
    <property type="component" value="Unassembled WGS sequence"/>
</dbReference>
<dbReference type="PANTHER" id="PTHR40094">
    <property type="entry name" value="ALPHA-2-MACROGLOBULIN HOMOLOG"/>
    <property type="match status" value="1"/>
</dbReference>
<dbReference type="InterPro" id="IPR051802">
    <property type="entry name" value="YfhM-like"/>
</dbReference>
<keyword evidence="3" id="KW-0472">Membrane</keyword>
<evidence type="ECO:0000256" key="3">
    <source>
        <dbReference type="SAM" id="Phobius"/>
    </source>
</evidence>
<dbReference type="InterPro" id="IPR047565">
    <property type="entry name" value="Alpha-macroglob_thiol-ester_cl"/>
</dbReference>
<evidence type="ECO:0000256" key="1">
    <source>
        <dbReference type="ARBA" id="ARBA00010556"/>
    </source>
</evidence>
<evidence type="ECO:0000259" key="4">
    <source>
        <dbReference type="SMART" id="SM01359"/>
    </source>
</evidence>
<evidence type="ECO:0000313" key="6">
    <source>
        <dbReference type="EMBL" id="MBL6447317.1"/>
    </source>
</evidence>
<dbReference type="Gene3D" id="1.50.10.20">
    <property type="match status" value="1"/>
</dbReference>
<dbReference type="Gene3D" id="2.60.40.1930">
    <property type="match status" value="1"/>
</dbReference>
<comment type="caution">
    <text evidence="6">The sequence shown here is derived from an EMBL/GenBank/DDBJ whole genome shotgun (WGS) entry which is preliminary data.</text>
</comment>
<dbReference type="Pfam" id="PF11974">
    <property type="entry name" value="bMG3"/>
    <property type="match status" value="1"/>
</dbReference>
<gene>
    <name evidence="6" type="ORF">JMN32_13440</name>
</gene>
<dbReference type="CDD" id="cd02891">
    <property type="entry name" value="A2M_like"/>
    <property type="match status" value="1"/>
</dbReference>
<evidence type="ECO:0000256" key="2">
    <source>
        <dbReference type="ARBA" id="ARBA00022729"/>
    </source>
</evidence>
<dbReference type="GO" id="GO:0005615">
    <property type="term" value="C:extracellular space"/>
    <property type="evidence" value="ECO:0007669"/>
    <property type="project" value="InterPro"/>
</dbReference>
<dbReference type="Gene3D" id="2.60.40.3710">
    <property type="match status" value="1"/>
</dbReference>
<reference evidence="6" key="1">
    <citation type="submission" date="2021-01" db="EMBL/GenBank/DDBJ databases">
        <title>Fulvivirga kasyanovii gen. nov., sp nov., a novel member of the phylum Bacteroidetes isolated from seawater in a mussel farm.</title>
        <authorList>
            <person name="Zhao L.-H."/>
            <person name="Wang Z.-J."/>
        </authorList>
    </citation>
    <scope>NUCLEOTIDE SEQUENCE</scope>
    <source>
        <strain evidence="6">29W222</strain>
    </source>
</reference>
<dbReference type="InterPro" id="IPR002890">
    <property type="entry name" value="MG2"/>
</dbReference>
<dbReference type="InterPro" id="IPR021868">
    <property type="entry name" value="Alpha_2_Macroglob_MG3"/>
</dbReference>
<dbReference type="GO" id="GO:0004866">
    <property type="term" value="F:endopeptidase inhibitor activity"/>
    <property type="evidence" value="ECO:0007669"/>
    <property type="project" value="InterPro"/>
</dbReference>
<dbReference type="Pfam" id="PF17973">
    <property type="entry name" value="bMG10"/>
    <property type="match status" value="1"/>
</dbReference>
<dbReference type="Pfam" id="PF17972">
    <property type="entry name" value="bMG5"/>
    <property type="match status" value="1"/>
</dbReference>
<dbReference type="InterPro" id="IPR011626">
    <property type="entry name" value="Alpha-macroglobulin_TED"/>
</dbReference>
<keyword evidence="3" id="KW-0812">Transmembrane</keyword>
<dbReference type="EMBL" id="JAEUGD010000042">
    <property type="protein sequence ID" value="MBL6447317.1"/>
    <property type="molecule type" value="Genomic_DNA"/>
</dbReference>
<dbReference type="SMART" id="SM01360">
    <property type="entry name" value="A2M"/>
    <property type="match status" value="1"/>
</dbReference>
<dbReference type="InterPro" id="IPR041246">
    <property type="entry name" value="Bact_MG10"/>
</dbReference>
<name>A0A937KCA8_9BACT</name>
<dbReference type="InterPro" id="IPR001599">
    <property type="entry name" value="Macroglobln_a2"/>
</dbReference>
<dbReference type="Pfam" id="PF07678">
    <property type="entry name" value="TED_complement"/>
    <property type="match status" value="1"/>
</dbReference>
<evidence type="ECO:0000313" key="7">
    <source>
        <dbReference type="Proteomes" id="UP000614216"/>
    </source>
</evidence>
<feature type="domain" description="Alpha-2-macroglobulin bait region" evidence="4">
    <location>
        <begin position="989"/>
        <end position="1131"/>
    </location>
</feature>
<dbReference type="Pfam" id="PF07703">
    <property type="entry name" value="A2M_BRD"/>
    <property type="match status" value="1"/>
</dbReference>
<protein>
    <recommendedName>
        <fullName evidence="8">Alpha-2-macroglobulin</fullName>
    </recommendedName>
</protein>
<proteinExistence type="inferred from homology"/>
<feature type="transmembrane region" description="Helical" evidence="3">
    <location>
        <begin position="12"/>
        <end position="30"/>
    </location>
</feature>
<organism evidence="6 7">
    <name type="scientific">Fulvivirga marina</name>
    <dbReference type="NCBI Taxonomy" id="2494733"/>
    <lineage>
        <taxon>Bacteria</taxon>
        <taxon>Pseudomonadati</taxon>
        <taxon>Bacteroidota</taxon>
        <taxon>Cytophagia</taxon>
        <taxon>Cytophagales</taxon>
        <taxon>Fulvivirgaceae</taxon>
        <taxon>Fulvivirga</taxon>
    </lineage>
</organism>
<dbReference type="SUPFAM" id="SSF48239">
    <property type="entry name" value="Terpenoid cyclases/Protein prenyltransferases"/>
    <property type="match status" value="1"/>
</dbReference>
<keyword evidence="7" id="KW-1185">Reference proteome</keyword>
<keyword evidence="3" id="KW-1133">Transmembrane helix</keyword>
<dbReference type="InterPro" id="IPR041203">
    <property type="entry name" value="Bact_A2M_MG5"/>
</dbReference>
<evidence type="ECO:0008006" key="8">
    <source>
        <dbReference type="Google" id="ProtNLM"/>
    </source>
</evidence>
<dbReference type="SMART" id="SM01419">
    <property type="entry name" value="Thiol-ester_cl"/>
    <property type="match status" value="1"/>
</dbReference>
<feature type="domain" description="Alpha-2-macroglobulin" evidence="5">
    <location>
        <begin position="1194"/>
        <end position="1283"/>
    </location>
</feature>
<dbReference type="InterPro" id="IPR011625">
    <property type="entry name" value="A2M_N_BRD"/>
</dbReference>
<dbReference type="Pfam" id="PF01835">
    <property type="entry name" value="MG2"/>
    <property type="match status" value="1"/>
</dbReference>
<dbReference type="PANTHER" id="PTHR40094:SF1">
    <property type="entry name" value="UBIQUITIN DOMAIN-CONTAINING PROTEIN"/>
    <property type="match status" value="1"/>
</dbReference>
<dbReference type="InterPro" id="IPR008930">
    <property type="entry name" value="Terpenoid_cyclase/PrenylTrfase"/>
</dbReference>
<dbReference type="Pfam" id="PF17962">
    <property type="entry name" value="bMG6"/>
    <property type="match status" value="1"/>
</dbReference>
<dbReference type="Pfam" id="PF00207">
    <property type="entry name" value="A2M"/>
    <property type="match status" value="1"/>
</dbReference>
<comment type="similarity">
    <text evidence="1">Belongs to the protease inhibitor I39 (alpha-2-macroglobulin) family. Bacterial alpha-2-macroglobulin subfamily.</text>
</comment>
<evidence type="ECO:0000259" key="5">
    <source>
        <dbReference type="SMART" id="SM01360"/>
    </source>
</evidence>
<dbReference type="InterPro" id="IPR041462">
    <property type="entry name" value="Bact_A2M_MG6"/>
</dbReference>
<accession>A0A937KCA8</accession>
<sequence>MTEVKRTNKNKYFIGAGIGVVVVLLAFFYFNRTGKAGSIEETKVNPAFSAYISSYTAGVVSSSSSVRVRLAMDVADSTQVGQETDKDVFSFDPGINGKAVWVDSRTVEFQPSERLKSGQIYQVKFHLAKVAKVAEDLQEFEYQFQVVEQNFDIEIENIETVDKTTLKEQQIVGVVYTADVADNEDVEKTAQAVQDGTTLPMAWSHNQNEHRFIIGDVKRKDQKSTVSVSLDGSPLDVEKKLNEEVVIPALGDFTMVDVKVVQSPNQYLILQFSDPIKPKQNLEGLITIQGLRTLDFDIKGNQVLIYPPVRQTGEKTVTVSPGIRNILDYKMKSGDSRNITFAQQSPAVKLVGQGNILPSSDGLIFPFEAVSLKAVDVEIIKIYENNVIQFLQTNDFDGNQQLRRVGKPVLRKTIPLNTSGIVDLGKWNRFTLDISELIKTEPGAIYQVRLSFRKHHSAYYCGETEAEENMVPLEEQAWENDEDEFNAYDSYESYHYDPEYRWDERDNPCHVSYYSSYGRDKSVKRNVLASDLGMIAKRGNSGELMIAVTDLKTTEPIAGVRVDVYDFQQQVLASAITDADGFAVMPLSKNPFVVVASRNSEKGYLKVNDGASLSLSNFDVSGSKIEEGLKGYIYGERGVWRPGDTLHLTFVLEDKLKKLPETHPVIFELYNPSYQLDRKMVRSTGENGFYNFSVPTSAEAPTGNWSAKVKVGGAEFSERIKIETVKPNRLKINLDFGKDKITSEDSQVKGDLEVKWLHGAPARNLKAEFEVLLVPSKTKFDKFLAYNFDDPARDFQSESQKVFEGYVNDDGKATVNANLSTESAAPGMLKAFFKGKVFEEGGNFSIDNFSMPYYPYNSFVGMKLPESKSWSRLFYNKPNQIDIATVNAEGQPISRNNLEVEVYKLGWRWWWNQDGESVANYISRSSMDPKVKGKVNTTNGKGTFKFELDDWGRYYVRVCDPVSGHCTGEIHYTSWGGDGGSVPGGATMLNFTSDKQKYQVGEKVTVTIPSSNQGRALVSIETGSRVLETHWVQTQKGETTFTFEASGEMAPNIYVFVTLLQKHEQTVNDLPIRMYGVIPVAVEDPKTILKPVIQMPDVLVPGEEVTIKVSEEAQKKMTYTVAVVDEGLLDLTKFKTPNPWYTFYAREALGVKTWDLYEYVLGAFGGKLERLLAIGGDDEGVEKPNTKANRFEPVVKYLGPFTLEKGEINTHKFIMPQYIGSVRTMVVAGYEGAYGSAEKATPVRQSLMVLGTLPRVLGPEETVKLPVTVFAQEQSVKNVKVKIETNDLIEIVGSATQSVTFNEVGDKVIYFDLKVKPQLGIGNVDIVATSGGKTANHHIELDVRNPNPPVVKVMDALLEAGQAWNTNFDLVGMSGTNTATLEISNIPPINLEKRLKYLIRYPHGCIEQTTSSVFPQLYLTDITELNDAEKAKIESNIKAGIERLKTFQKSDGGFSYWPGGEDSNSWGSTYAGHFLVEAEKRGYNVPGNMLRQWKRYQKRKAAEWRERSNSYYSSELMQAYRLYTLALAGNAETGAMNRLREKGNLSSAAAWRLAAAYVKAGQKEAAEKLVENLETVVKDYRELSYTYGSSTRDEAMILETLSMLDQRKKAVPVLQRLSAALGDNGRWMSTQTTAYSLIAIGQFAGGENRTKEITFSYKLNGAGAVETATQLPVAQANLNVQKVNGNNIEVNNPTSGILYARLIMEGTPTRGQEQASESNLKMKVSYTNTDGEYINPETLEQGTDFVAEVTITNPGVRGTYENMALSQIFPSGWEIHNARLNDMEDYTAKDKPDYQDIRDDRVYTYFSLRPNEKKTFRVLLNSSYQGGYYMPAISCEAMYDNTISAVIAGREVKVIKAGSDTP</sequence>
<dbReference type="RefSeq" id="WP_202856831.1">
    <property type="nucleotide sequence ID" value="NZ_JAEUGD010000042.1"/>
</dbReference>
<dbReference type="SMART" id="SM01359">
    <property type="entry name" value="A2M_N_2"/>
    <property type="match status" value="1"/>
</dbReference>
<keyword evidence="2" id="KW-0732">Signal</keyword>